<name>A0A9W6GC53_9ACTN</name>
<dbReference type="EMBL" id="BSDT01000001">
    <property type="protein sequence ID" value="GLI44102.1"/>
    <property type="molecule type" value="Genomic_DNA"/>
</dbReference>
<evidence type="ECO:0000313" key="2">
    <source>
        <dbReference type="Proteomes" id="UP001144313"/>
    </source>
</evidence>
<sequence>MFEHAEHRFVQLLLPAGVDAEPGVRGAGIVFEDVLEAVRRTHEIASAQERYPA</sequence>
<protein>
    <submittedName>
        <fullName evidence="1">Uncharacterized protein</fullName>
    </submittedName>
</protein>
<comment type="caution">
    <text evidence="1">The sequence shown here is derived from an EMBL/GenBank/DDBJ whole genome shotgun (WGS) entry which is preliminary data.</text>
</comment>
<dbReference type="AlphaFoldDB" id="A0A9W6GC53"/>
<organism evidence="1 2">
    <name type="scientific">Glycomyces algeriensis</name>
    <dbReference type="NCBI Taxonomy" id="256037"/>
    <lineage>
        <taxon>Bacteria</taxon>
        <taxon>Bacillati</taxon>
        <taxon>Actinomycetota</taxon>
        <taxon>Actinomycetes</taxon>
        <taxon>Glycomycetales</taxon>
        <taxon>Glycomycetaceae</taxon>
        <taxon>Glycomyces</taxon>
    </lineage>
</organism>
<gene>
    <name evidence="1" type="ORF">GALLR39Z86_39520</name>
</gene>
<proteinExistence type="predicted"/>
<keyword evidence="2" id="KW-1185">Reference proteome</keyword>
<dbReference type="Proteomes" id="UP001144313">
    <property type="component" value="Unassembled WGS sequence"/>
</dbReference>
<evidence type="ECO:0000313" key="1">
    <source>
        <dbReference type="EMBL" id="GLI44102.1"/>
    </source>
</evidence>
<accession>A0A9W6GC53</accession>
<reference evidence="1" key="1">
    <citation type="submission" date="2022-12" db="EMBL/GenBank/DDBJ databases">
        <title>Reference genome sequencing for broad-spectrum identification of bacterial and archaeal isolates by mass spectrometry.</title>
        <authorList>
            <person name="Sekiguchi Y."/>
            <person name="Tourlousse D.M."/>
        </authorList>
    </citation>
    <scope>NUCLEOTIDE SEQUENCE</scope>
    <source>
        <strain evidence="1">LLR39Z86</strain>
    </source>
</reference>